<comment type="subcellular location">
    <subcellularLocation>
        <location evidence="1">Cell envelope</location>
    </subcellularLocation>
</comment>
<dbReference type="InterPro" id="IPR036249">
    <property type="entry name" value="Thioredoxin-like_sf"/>
</dbReference>
<keyword evidence="3" id="KW-1015">Disulfide bond</keyword>
<dbReference type="InterPro" id="IPR017937">
    <property type="entry name" value="Thioredoxin_CS"/>
</dbReference>
<evidence type="ECO:0000256" key="4">
    <source>
        <dbReference type="ARBA" id="ARBA00023284"/>
    </source>
</evidence>
<evidence type="ECO:0000313" key="9">
    <source>
        <dbReference type="Proteomes" id="UP000284283"/>
    </source>
</evidence>
<dbReference type="RefSeq" id="WP_010367327.1">
    <property type="nucleotide sequence ID" value="NZ_CP025272.1"/>
</dbReference>
<evidence type="ECO:0000256" key="5">
    <source>
        <dbReference type="SAM" id="MobiDB-lite"/>
    </source>
</evidence>
<dbReference type="PROSITE" id="PS00194">
    <property type="entry name" value="THIOREDOXIN_1"/>
    <property type="match status" value="1"/>
</dbReference>
<dbReference type="AlphaFoldDB" id="A0AAE8FAY9"/>
<protein>
    <submittedName>
        <fullName evidence="8">TlpA family protein disulfide reductase</fullName>
    </submittedName>
</protein>
<evidence type="ECO:0000256" key="2">
    <source>
        <dbReference type="ARBA" id="ARBA00022748"/>
    </source>
</evidence>
<feature type="chain" id="PRO_5042287445" evidence="6">
    <location>
        <begin position="28"/>
        <end position="203"/>
    </location>
</feature>
<evidence type="ECO:0000256" key="1">
    <source>
        <dbReference type="ARBA" id="ARBA00004196"/>
    </source>
</evidence>
<dbReference type="InterPro" id="IPR050553">
    <property type="entry name" value="Thioredoxin_ResA/DsbE_sf"/>
</dbReference>
<reference evidence="8 9" key="1">
    <citation type="submission" date="2018-03" db="EMBL/GenBank/DDBJ databases">
        <authorList>
            <person name="Wu G."/>
        </authorList>
    </citation>
    <scope>NUCLEOTIDE SEQUENCE [LARGE SCALE GENOMIC DNA]</scope>
    <source>
        <strain evidence="8 9">SAM-118</strain>
    </source>
</reference>
<evidence type="ECO:0000256" key="3">
    <source>
        <dbReference type="ARBA" id="ARBA00023157"/>
    </source>
</evidence>
<dbReference type="GO" id="GO:0030313">
    <property type="term" value="C:cell envelope"/>
    <property type="evidence" value="ECO:0007669"/>
    <property type="project" value="UniProtKB-SubCell"/>
</dbReference>
<feature type="compositionally biased region" description="Low complexity" evidence="5">
    <location>
        <begin position="29"/>
        <end position="53"/>
    </location>
</feature>
<proteinExistence type="predicted"/>
<dbReference type="GO" id="GO:0015036">
    <property type="term" value="F:disulfide oxidoreductase activity"/>
    <property type="evidence" value="ECO:0007669"/>
    <property type="project" value="UniProtKB-ARBA"/>
</dbReference>
<dbReference type="SUPFAM" id="SSF52833">
    <property type="entry name" value="Thioredoxin-like"/>
    <property type="match status" value="1"/>
</dbReference>
<dbReference type="InterPro" id="IPR000866">
    <property type="entry name" value="AhpC/TSA"/>
</dbReference>
<dbReference type="PANTHER" id="PTHR42852">
    <property type="entry name" value="THIOL:DISULFIDE INTERCHANGE PROTEIN DSBE"/>
    <property type="match status" value="1"/>
</dbReference>
<gene>
    <name evidence="8" type="ORF">C9386_01375</name>
</gene>
<dbReference type="CDD" id="cd02966">
    <property type="entry name" value="TlpA_like_family"/>
    <property type="match status" value="1"/>
</dbReference>
<sequence length="203" mass="21203">MTVRLVRGACALLLPLLLLTACKPASEGTPAAGNGAAPAATTQTPTAPATPADPAAPPASSVVQQTADMPKLSLPTVTGETYDLAAHRGKWVVVNFWATWCAPCLKEMPELSALHTMRDSIEVVGLAYEDITSADMQAFLKDHPVSYPVAILDPYQPPQDFATPRGLPMTYLIGPDGKVAKQFLGPVTARDIEAAVGITGKAG</sequence>
<organism evidence="8 9">
    <name type="scientific">Xanthomonas vasicola pv. vasculorum</name>
    <dbReference type="NCBI Taxonomy" id="325776"/>
    <lineage>
        <taxon>Bacteria</taxon>
        <taxon>Pseudomonadati</taxon>
        <taxon>Pseudomonadota</taxon>
        <taxon>Gammaproteobacteria</taxon>
        <taxon>Lysobacterales</taxon>
        <taxon>Lysobacteraceae</taxon>
        <taxon>Xanthomonas</taxon>
    </lineage>
</organism>
<name>A0AAE8FAY9_XANVA</name>
<dbReference type="GO" id="GO:0016209">
    <property type="term" value="F:antioxidant activity"/>
    <property type="evidence" value="ECO:0007669"/>
    <property type="project" value="InterPro"/>
</dbReference>
<dbReference type="PROSITE" id="PS51352">
    <property type="entry name" value="THIOREDOXIN_2"/>
    <property type="match status" value="1"/>
</dbReference>
<feature type="domain" description="Thioredoxin" evidence="7">
    <location>
        <begin position="63"/>
        <end position="201"/>
    </location>
</feature>
<dbReference type="InterPro" id="IPR013766">
    <property type="entry name" value="Thioredoxin_domain"/>
</dbReference>
<dbReference type="PANTHER" id="PTHR42852:SF6">
    <property type="entry name" value="THIOL:DISULFIDE INTERCHANGE PROTEIN DSBE"/>
    <property type="match status" value="1"/>
</dbReference>
<dbReference type="KEGG" id="xva:C7V42_05075"/>
<keyword evidence="6" id="KW-0732">Signal</keyword>
<keyword evidence="2" id="KW-0201">Cytochrome c-type biogenesis</keyword>
<feature type="signal peptide" evidence="6">
    <location>
        <begin position="1"/>
        <end position="27"/>
    </location>
</feature>
<dbReference type="GO" id="GO:0017004">
    <property type="term" value="P:cytochrome complex assembly"/>
    <property type="evidence" value="ECO:0007669"/>
    <property type="project" value="UniProtKB-KW"/>
</dbReference>
<dbReference type="Pfam" id="PF00578">
    <property type="entry name" value="AhpC-TSA"/>
    <property type="match status" value="1"/>
</dbReference>
<evidence type="ECO:0000313" key="8">
    <source>
        <dbReference type="EMBL" id="RNL07169.1"/>
    </source>
</evidence>
<accession>A0AAE8FAY9</accession>
<feature type="region of interest" description="Disordered" evidence="5">
    <location>
        <begin position="29"/>
        <end position="64"/>
    </location>
</feature>
<evidence type="ECO:0000259" key="7">
    <source>
        <dbReference type="PROSITE" id="PS51352"/>
    </source>
</evidence>
<comment type="caution">
    <text evidence="8">The sequence shown here is derived from an EMBL/GenBank/DDBJ whole genome shotgun (WGS) entry which is preliminary data.</text>
</comment>
<dbReference type="EMBL" id="PYTT01000008">
    <property type="protein sequence ID" value="RNL07169.1"/>
    <property type="molecule type" value="Genomic_DNA"/>
</dbReference>
<dbReference type="Proteomes" id="UP000284283">
    <property type="component" value="Unassembled WGS sequence"/>
</dbReference>
<evidence type="ECO:0000256" key="6">
    <source>
        <dbReference type="SAM" id="SignalP"/>
    </source>
</evidence>
<dbReference type="Gene3D" id="3.40.30.10">
    <property type="entry name" value="Glutaredoxin"/>
    <property type="match status" value="1"/>
</dbReference>
<keyword evidence="4" id="KW-0676">Redox-active center</keyword>
<dbReference type="PROSITE" id="PS51257">
    <property type="entry name" value="PROKAR_LIPOPROTEIN"/>
    <property type="match status" value="1"/>
</dbReference>